<dbReference type="GO" id="GO:0090486">
    <property type="term" value="F:small RNA 2'-O-methyltransferase activity"/>
    <property type="evidence" value="ECO:0007669"/>
    <property type="project" value="UniProtKB-EC"/>
</dbReference>
<evidence type="ECO:0000256" key="3">
    <source>
        <dbReference type="ARBA" id="ARBA00021330"/>
    </source>
</evidence>
<dbReference type="InterPro" id="IPR029063">
    <property type="entry name" value="SAM-dependent_MTases_sf"/>
</dbReference>
<keyword evidence="8" id="KW-0460">Magnesium</keyword>
<dbReference type="EMBL" id="AYKW01000003">
    <property type="protein sequence ID" value="PIL35695.1"/>
    <property type="molecule type" value="Genomic_DNA"/>
</dbReference>
<dbReference type="AlphaFoldDB" id="A0A2G8SPK6"/>
<evidence type="ECO:0000256" key="8">
    <source>
        <dbReference type="ARBA" id="ARBA00022842"/>
    </source>
</evidence>
<keyword evidence="7" id="KW-0479">Metal-binding</keyword>
<dbReference type="Proteomes" id="UP000230002">
    <property type="component" value="Unassembled WGS sequence"/>
</dbReference>
<comment type="cofactor">
    <cofactor evidence="1">
        <name>Mg(2+)</name>
        <dbReference type="ChEBI" id="CHEBI:18420"/>
    </cofactor>
</comment>
<evidence type="ECO:0000256" key="5">
    <source>
        <dbReference type="ARBA" id="ARBA00022679"/>
    </source>
</evidence>
<evidence type="ECO:0000256" key="9">
    <source>
        <dbReference type="ARBA" id="ARBA00022884"/>
    </source>
</evidence>
<dbReference type="PANTHER" id="PTHR21404:SF3">
    <property type="entry name" value="SMALL RNA 2'-O-METHYLTRANSFERASE"/>
    <property type="match status" value="1"/>
</dbReference>
<keyword evidence="4" id="KW-0489">Methyltransferase</keyword>
<keyword evidence="5" id="KW-0808">Transferase</keyword>
<name>A0A2G8SPK6_9APHY</name>
<dbReference type="PANTHER" id="PTHR21404">
    <property type="entry name" value="HEN1"/>
    <property type="match status" value="1"/>
</dbReference>
<evidence type="ECO:0000256" key="11">
    <source>
        <dbReference type="ARBA" id="ARBA00035025"/>
    </source>
</evidence>
<dbReference type="SUPFAM" id="SSF53335">
    <property type="entry name" value="S-adenosyl-L-methionine-dependent methyltransferases"/>
    <property type="match status" value="1"/>
</dbReference>
<evidence type="ECO:0000256" key="7">
    <source>
        <dbReference type="ARBA" id="ARBA00022723"/>
    </source>
</evidence>
<feature type="region of interest" description="Disordered" evidence="13">
    <location>
        <begin position="585"/>
        <end position="612"/>
    </location>
</feature>
<feature type="region of interest" description="Disordered" evidence="13">
    <location>
        <begin position="517"/>
        <end position="548"/>
    </location>
</feature>
<evidence type="ECO:0000256" key="13">
    <source>
        <dbReference type="SAM" id="MobiDB-lite"/>
    </source>
</evidence>
<evidence type="ECO:0000256" key="2">
    <source>
        <dbReference type="ARBA" id="ARBA00009026"/>
    </source>
</evidence>
<organism evidence="14 15">
    <name type="scientific">Ganoderma sinense ZZ0214-1</name>
    <dbReference type="NCBI Taxonomy" id="1077348"/>
    <lineage>
        <taxon>Eukaryota</taxon>
        <taxon>Fungi</taxon>
        <taxon>Dikarya</taxon>
        <taxon>Basidiomycota</taxon>
        <taxon>Agaricomycotina</taxon>
        <taxon>Agaricomycetes</taxon>
        <taxon>Polyporales</taxon>
        <taxon>Polyporaceae</taxon>
        <taxon>Ganoderma</taxon>
    </lineage>
</organism>
<evidence type="ECO:0000256" key="12">
    <source>
        <dbReference type="ARBA" id="ARBA00048418"/>
    </source>
</evidence>
<proteinExistence type="inferred from homology"/>
<evidence type="ECO:0000256" key="6">
    <source>
        <dbReference type="ARBA" id="ARBA00022691"/>
    </source>
</evidence>
<feature type="compositionally biased region" description="Acidic residues" evidence="13">
    <location>
        <begin position="526"/>
        <end position="538"/>
    </location>
</feature>
<evidence type="ECO:0000313" key="15">
    <source>
        <dbReference type="Proteomes" id="UP000230002"/>
    </source>
</evidence>
<dbReference type="OrthoDB" id="2154311at2759"/>
<evidence type="ECO:0000256" key="1">
    <source>
        <dbReference type="ARBA" id="ARBA00001946"/>
    </source>
</evidence>
<keyword evidence="15" id="KW-1185">Reference proteome</keyword>
<gene>
    <name evidence="14" type="ORF">GSI_02425</name>
</gene>
<evidence type="ECO:0000256" key="4">
    <source>
        <dbReference type="ARBA" id="ARBA00022603"/>
    </source>
</evidence>
<dbReference type="GO" id="GO:0001510">
    <property type="term" value="P:RNA methylation"/>
    <property type="evidence" value="ECO:0007669"/>
    <property type="project" value="InterPro"/>
</dbReference>
<dbReference type="GO" id="GO:0046872">
    <property type="term" value="F:metal ion binding"/>
    <property type="evidence" value="ECO:0007669"/>
    <property type="project" value="UniProtKB-KW"/>
</dbReference>
<dbReference type="Gene3D" id="3.40.50.150">
    <property type="entry name" value="Vaccinia Virus protein VP39"/>
    <property type="match status" value="1"/>
</dbReference>
<dbReference type="GO" id="GO:0005634">
    <property type="term" value="C:nucleus"/>
    <property type="evidence" value="ECO:0007669"/>
    <property type="project" value="TreeGrafter"/>
</dbReference>
<reference evidence="14 15" key="1">
    <citation type="journal article" date="2015" name="Sci. Rep.">
        <title>Chromosome-level genome map provides insights into diverse defense mechanisms in the medicinal fungus Ganoderma sinense.</title>
        <authorList>
            <person name="Zhu Y."/>
            <person name="Xu J."/>
            <person name="Sun C."/>
            <person name="Zhou S."/>
            <person name="Xu H."/>
            <person name="Nelson D.R."/>
            <person name="Qian J."/>
            <person name="Song J."/>
            <person name="Luo H."/>
            <person name="Xiang L."/>
            <person name="Li Y."/>
            <person name="Xu Z."/>
            <person name="Ji A."/>
            <person name="Wang L."/>
            <person name="Lu S."/>
            <person name="Hayward A."/>
            <person name="Sun W."/>
            <person name="Li X."/>
            <person name="Schwartz D.C."/>
            <person name="Wang Y."/>
            <person name="Chen S."/>
        </authorList>
    </citation>
    <scope>NUCLEOTIDE SEQUENCE [LARGE SCALE GENOMIC DNA]</scope>
    <source>
        <strain evidence="14 15">ZZ0214-1</strain>
    </source>
</reference>
<evidence type="ECO:0000313" key="14">
    <source>
        <dbReference type="EMBL" id="PIL35695.1"/>
    </source>
</evidence>
<dbReference type="EC" id="2.1.1.386" evidence="11"/>
<dbReference type="GO" id="GO:0003723">
    <property type="term" value="F:RNA binding"/>
    <property type="evidence" value="ECO:0007669"/>
    <property type="project" value="UniProtKB-KW"/>
</dbReference>
<accession>A0A2G8SPK6</accession>
<keyword evidence="9" id="KW-0694">RNA-binding</keyword>
<sequence length="612" mass="68538">MCVTSCDSAAAEGELTRKHPTTLKDELIKRLWVLRSRYSHPPGLPFLTQRPTPGGIRPTMSPHALPSHDSTMFDDANLVQELPVTFHPALYLQRRGWILDVMRRENITEVSTRRDPPTHGRSDNPTCNRRTLRRQVLDIGCGEGELLSCLCNPARWLAPPPPDALPPDLLASPKTTSALEELHQDLLHPTRIAGLDICRADLECAARITKPPACEPEGKNVVLWHSAPVRWEPLQVEIWEGSLEDVNPAFVGIECIVAAEVIEHLHEDVLARFAPVVFGAYHPRVVLVTTPSFTFNARFTAPDAPPAARSGWRDPTGRTGRIFRHHDHKFEWTVEEFEEWCGTIAGEWGYTVEVGGVGKAREVDEWGRDDALGWASQVTEFTRVEGEEWAKRRAELWKATESRQPTAKPQGGHTLFASHQHAVHKAARAPKSMDAVGELVVSRMLYYRETAMTLNDVWAEREVELSCGGWVDWLVRAIQEHPSLSLRKTLLASRIDPEWIIDLDPTLHHLIPPAVTRDEMWPSPPDTEELVDPEDADDGAGWGEDGNVVIRDGDWESRQEGWGTWGEDCTSASWGEVEVNWEWGKVDSDGDAGRMSGWKPVEDNTEGTGTRG</sequence>
<comment type="caution">
    <text evidence="14">The sequence shown here is derived from an EMBL/GenBank/DDBJ whole genome shotgun (WGS) entry which is preliminary data.</text>
</comment>
<keyword evidence="10" id="KW-0943">RNA-mediated gene silencing</keyword>
<keyword evidence="6" id="KW-0949">S-adenosyl-L-methionine</keyword>
<dbReference type="GO" id="GO:0030422">
    <property type="term" value="P:siRNA processing"/>
    <property type="evidence" value="ECO:0007669"/>
    <property type="project" value="TreeGrafter"/>
</dbReference>
<evidence type="ECO:0000256" key="10">
    <source>
        <dbReference type="ARBA" id="ARBA00023158"/>
    </source>
</evidence>
<dbReference type="InterPro" id="IPR026610">
    <property type="entry name" value="Hen1"/>
</dbReference>
<protein>
    <recommendedName>
        <fullName evidence="3">Small RNA 2'-O-methyltransferase</fullName>
        <ecNumber evidence="11">2.1.1.386</ecNumber>
    </recommendedName>
</protein>
<comment type="catalytic activity">
    <reaction evidence="12">
        <text>small RNA 3'-end nucleotide + S-adenosyl-L-methionine = small RNA 3'-end 2'-O-methylnucleotide + S-adenosyl-L-homocysteine + H(+)</text>
        <dbReference type="Rhea" id="RHEA:37887"/>
        <dbReference type="Rhea" id="RHEA-COMP:10415"/>
        <dbReference type="Rhea" id="RHEA-COMP:10416"/>
        <dbReference type="ChEBI" id="CHEBI:15378"/>
        <dbReference type="ChEBI" id="CHEBI:57856"/>
        <dbReference type="ChEBI" id="CHEBI:59789"/>
        <dbReference type="ChEBI" id="CHEBI:74896"/>
        <dbReference type="ChEBI" id="CHEBI:74898"/>
        <dbReference type="EC" id="2.1.1.386"/>
    </reaction>
</comment>
<comment type="similarity">
    <text evidence="2">Belongs to the methyltransferase superfamily. HEN1 family.</text>
</comment>
<dbReference type="STRING" id="1077348.A0A2G8SPK6"/>
<dbReference type="GO" id="GO:0005737">
    <property type="term" value="C:cytoplasm"/>
    <property type="evidence" value="ECO:0007669"/>
    <property type="project" value="TreeGrafter"/>
</dbReference>